<comment type="caution">
    <text evidence="2">The sequence shown here is derived from an EMBL/GenBank/DDBJ whole genome shotgun (WGS) entry which is preliminary data.</text>
</comment>
<organism evidence="2 3">
    <name type="scientific">Nocardia vulneris</name>
    <dbReference type="NCBI Taxonomy" id="1141657"/>
    <lineage>
        <taxon>Bacteria</taxon>
        <taxon>Bacillati</taxon>
        <taxon>Actinomycetota</taxon>
        <taxon>Actinomycetes</taxon>
        <taxon>Mycobacteriales</taxon>
        <taxon>Nocardiaceae</taxon>
        <taxon>Nocardia</taxon>
    </lineage>
</organism>
<dbReference type="InterPro" id="IPR029058">
    <property type="entry name" value="AB_hydrolase_fold"/>
</dbReference>
<gene>
    <name evidence="2" type="ORF">FG87_09770</name>
</gene>
<dbReference type="InterPro" id="IPR000073">
    <property type="entry name" value="AB_hydrolase_1"/>
</dbReference>
<evidence type="ECO:0000259" key="1">
    <source>
        <dbReference type="Pfam" id="PF12697"/>
    </source>
</evidence>
<evidence type="ECO:0000313" key="2">
    <source>
        <dbReference type="EMBL" id="KIA65165.1"/>
    </source>
</evidence>
<sequence length="261" mass="28261">MRTAISADGTRLAYDVVGEGPALVYVTGATCFRKFRPVVDDVKAFSKEFTVYTYDRRGRGDSTDTAPYEVQREVDDIEALIDAAGGNAFVYGHSSGAVLTLEAALRLPHKVDRAVIYDASYVHDAAERDAYAELAHKVELLLRKGENSGAVREFLRGIGMPRLFVALLPLFPGWSTMKALAPTLTYDIALTADVPPLDRLGGIEVPLHIVAGAKSPAGLHDVAQQLADTIPTSTLRILEGQNHMVSTTALLPILRGFLRAQ</sequence>
<name>A0ABR4ZIZ9_9NOCA</name>
<proteinExistence type="predicted"/>
<dbReference type="RefSeq" id="WP_043667578.1">
    <property type="nucleotide sequence ID" value="NZ_BDCI01000002.1"/>
</dbReference>
<dbReference type="PANTHER" id="PTHR43433">
    <property type="entry name" value="HYDROLASE, ALPHA/BETA FOLD FAMILY PROTEIN"/>
    <property type="match status" value="1"/>
</dbReference>
<dbReference type="Pfam" id="PF12697">
    <property type="entry name" value="Abhydrolase_6"/>
    <property type="match status" value="1"/>
</dbReference>
<dbReference type="InterPro" id="IPR050471">
    <property type="entry name" value="AB_hydrolase"/>
</dbReference>
<dbReference type="EMBL" id="JNFP01000009">
    <property type="protein sequence ID" value="KIA65165.1"/>
    <property type="molecule type" value="Genomic_DNA"/>
</dbReference>
<protein>
    <submittedName>
        <fullName evidence="2">Alpha/beta hydrolase</fullName>
    </submittedName>
</protein>
<feature type="domain" description="AB hydrolase-1" evidence="1">
    <location>
        <begin position="29"/>
        <end position="245"/>
    </location>
</feature>
<evidence type="ECO:0000313" key="3">
    <source>
        <dbReference type="Proteomes" id="UP000031364"/>
    </source>
</evidence>
<keyword evidence="3" id="KW-1185">Reference proteome</keyword>
<accession>A0ABR4ZIZ9</accession>
<dbReference type="Proteomes" id="UP000031364">
    <property type="component" value="Unassembled WGS sequence"/>
</dbReference>
<reference evidence="2 3" key="1">
    <citation type="journal article" date="2014" name="Int. J. Syst. Evol. Microbiol.">
        <title>Nocardia vulneris sp. nov., isolated from wounds of human patients in North America.</title>
        <authorList>
            <person name="Lasker B.A."/>
            <person name="Bell M."/>
            <person name="Klenk H.P."/>
            <person name="Sproer C."/>
            <person name="Schumann C."/>
            <person name="Schumann P."/>
            <person name="Brown J.M."/>
        </authorList>
    </citation>
    <scope>NUCLEOTIDE SEQUENCE [LARGE SCALE GENOMIC DNA]</scope>
    <source>
        <strain evidence="2 3">W9851</strain>
    </source>
</reference>
<dbReference type="GO" id="GO:0016787">
    <property type="term" value="F:hydrolase activity"/>
    <property type="evidence" value="ECO:0007669"/>
    <property type="project" value="UniProtKB-KW"/>
</dbReference>
<keyword evidence="2" id="KW-0378">Hydrolase</keyword>
<dbReference type="PANTHER" id="PTHR43433:SF5">
    <property type="entry name" value="AB HYDROLASE-1 DOMAIN-CONTAINING PROTEIN"/>
    <property type="match status" value="1"/>
</dbReference>
<dbReference type="SUPFAM" id="SSF53474">
    <property type="entry name" value="alpha/beta-Hydrolases"/>
    <property type="match status" value="1"/>
</dbReference>
<dbReference type="Gene3D" id="3.40.50.1820">
    <property type="entry name" value="alpha/beta hydrolase"/>
    <property type="match status" value="1"/>
</dbReference>